<reference evidence="1 2" key="1">
    <citation type="submission" date="2008-03" db="EMBL/GenBank/DDBJ databases">
        <title>Sequencing of the draft genome and assembly of Burkholderia ambifaria IOP40-10.</title>
        <authorList>
            <consortium name="US DOE Joint Genome Institute (JGI-PGF)"/>
            <person name="Copeland A."/>
            <person name="Lucas S."/>
            <person name="Lapidus A."/>
            <person name="Glavina del Rio T."/>
            <person name="Dalin E."/>
            <person name="Tice H."/>
            <person name="Bruce D."/>
            <person name="Goodwin L."/>
            <person name="Pitluck S."/>
            <person name="Larimer F."/>
            <person name="Land M.L."/>
            <person name="Hauser L."/>
            <person name="Tiedje J."/>
            <person name="Richardson P."/>
        </authorList>
    </citation>
    <scope>NUCLEOTIDE SEQUENCE [LARGE SCALE GENOMIC DNA]</scope>
    <source>
        <strain evidence="1 2">IOP40-10</strain>
    </source>
</reference>
<dbReference type="EMBL" id="ABLC01000382">
    <property type="protein sequence ID" value="EDS99947.1"/>
    <property type="molecule type" value="Genomic_DNA"/>
</dbReference>
<sequence>MQRSIVLLPEPDEPITLITSPEFAFSDTPLSTSLSPYRLCSSSTKSF</sequence>
<evidence type="ECO:0000313" key="2">
    <source>
        <dbReference type="Proteomes" id="UP000005463"/>
    </source>
</evidence>
<dbReference type="Proteomes" id="UP000005463">
    <property type="component" value="Unassembled WGS sequence"/>
</dbReference>
<organism evidence="1 2">
    <name type="scientific">Burkholderia ambifaria IOP40-10</name>
    <dbReference type="NCBI Taxonomy" id="396596"/>
    <lineage>
        <taxon>Bacteria</taxon>
        <taxon>Pseudomonadati</taxon>
        <taxon>Pseudomonadota</taxon>
        <taxon>Betaproteobacteria</taxon>
        <taxon>Burkholderiales</taxon>
        <taxon>Burkholderiaceae</taxon>
        <taxon>Burkholderia</taxon>
        <taxon>Burkholderia cepacia complex</taxon>
    </lineage>
</organism>
<accession>B1FR70</accession>
<comment type="caution">
    <text evidence="1">The sequence shown here is derived from an EMBL/GenBank/DDBJ whole genome shotgun (WGS) entry which is preliminary data.</text>
</comment>
<proteinExistence type="predicted"/>
<gene>
    <name evidence="1" type="ORF">BamIOP4010DRAFT_6531</name>
</gene>
<dbReference type="AlphaFoldDB" id="B1FR70"/>
<evidence type="ECO:0000313" key="1">
    <source>
        <dbReference type="EMBL" id="EDS99947.1"/>
    </source>
</evidence>
<name>B1FR70_9BURK</name>
<protein>
    <submittedName>
        <fullName evidence="1">Uncharacterized protein</fullName>
    </submittedName>
</protein>